<sequence length="144" mass="15703">MTSTDVAAMLEHWLNGGTSMLKLEIDGGAVTIVRQSSGVACSAAIPLPVLPDELMLTRALQLADAAHAQFEDATAVLSLSPQDDQLWLWMRPDADDVMQLCRSLETLLNQRDVWLSLLAPRVKMPVSAPLNLNTLAFLQGERHA</sequence>
<reference evidence="2 4" key="2">
    <citation type="submission" date="2018-11" db="EMBL/GenBank/DDBJ databases">
        <title>Genome sequences of Brenneria nigrifluens and Brenneria rubrifaciens.</title>
        <authorList>
            <person name="Poret-Peterson A.T."/>
            <person name="McClean A.E."/>
            <person name="Kluepfel D.A."/>
        </authorList>
    </citation>
    <scope>NUCLEOTIDE SEQUENCE [LARGE SCALE GENOMIC DNA]</scope>
    <source>
        <strain evidence="2 4">ATCC 13028</strain>
    </source>
</reference>
<reference evidence="1 3" key="1">
    <citation type="submission" date="2018-04" db="EMBL/GenBank/DDBJ databases">
        <title>Brenneria corticis sp.nov.</title>
        <authorList>
            <person name="Li Y."/>
        </authorList>
    </citation>
    <scope>NUCLEOTIDE SEQUENCE [LARGE SCALE GENOMIC DNA]</scope>
    <source>
        <strain evidence="1 3">LMG 2694</strain>
    </source>
</reference>
<dbReference type="SUPFAM" id="SSF69635">
    <property type="entry name" value="Type III secretory system chaperone-like"/>
    <property type="match status" value="1"/>
</dbReference>
<dbReference type="EMBL" id="CP034036">
    <property type="protein sequence ID" value="QCR04402.1"/>
    <property type="molecule type" value="Genomic_DNA"/>
</dbReference>
<organism evidence="1 3">
    <name type="scientific">Brenneria nigrifluens DSM 30175 = ATCC 13028</name>
    <dbReference type="NCBI Taxonomy" id="1121120"/>
    <lineage>
        <taxon>Bacteria</taxon>
        <taxon>Pseudomonadati</taxon>
        <taxon>Pseudomonadota</taxon>
        <taxon>Gammaproteobacteria</taxon>
        <taxon>Enterobacterales</taxon>
        <taxon>Pectobacteriaceae</taxon>
        <taxon>Brenneria</taxon>
    </lineage>
</organism>
<keyword evidence="4" id="KW-1185">Reference proteome</keyword>
<dbReference type="NCBIfam" id="NF041550">
    <property type="entry name" value="CesT_sub"/>
    <property type="match status" value="1"/>
</dbReference>
<dbReference type="OrthoDB" id="7006103at2"/>
<accession>A0A2U1UIG2</accession>
<evidence type="ECO:0000313" key="4">
    <source>
        <dbReference type="Proteomes" id="UP000303847"/>
    </source>
</evidence>
<evidence type="ECO:0000313" key="3">
    <source>
        <dbReference type="Proteomes" id="UP000295985"/>
    </source>
</evidence>
<evidence type="ECO:0000313" key="1">
    <source>
        <dbReference type="EMBL" id="PWC21417.1"/>
    </source>
</evidence>
<gene>
    <name evidence="1" type="ORF">DDT54_18940</name>
    <name evidence="2" type="ORF">EH206_09570</name>
</gene>
<evidence type="ECO:0000313" key="2">
    <source>
        <dbReference type="EMBL" id="QCR04402.1"/>
    </source>
</evidence>
<proteinExistence type="predicted"/>
<protein>
    <submittedName>
        <fullName evidence="1">Type III secretion protein</fullName>
    </submittedName>
</protein>
<dbReference type="Proteomes" id="UP000295985">
    <property type="component" value="Unassembled WGS sequence"/>
</dbReference>
<dbReference type="EMBL" id="QDKK01000038">
    <property type="protein sequence ID" value="PWC21417.1"/>
    <property type="molecule type" value="Genomic_DNA"/>
</dbReference>
<dbReference type="AlphaFoldDB" id="A0A2U1UIG2"/>
<name>A0A2U1UIG2_9GAMM</name>
<dbReference type="RefSeq" id="WP_009112567.1">
    <property type="nucleotide sequence ID" value="NZ_CP034036.1"/>
</dbReference>
<dbReference type="Proteomes" id="UP000303847">
    <property type="component" value="Chromosome"/>
</dbReference>